<keyword evidence="1" id="KW-0812">Transmembrane</keyword>
<feature type="signal peptide" evidence="2">
    <location>
        <begin position="1"/>
        <end position="29"/>
    </location>
</feature>
<evidence type="ECO:0000256" key="2">
    <source>
        <dbReference type="SAM" id="SignalP"/>
    </source>
</evidence>
<feature type="chain" id="PRO_5045133094" evidence="2">
    <location>
        <begin position="30"/>
        <end position="632"/>
    </location>
</feature>
<dbReference type="PANTHER" id="PTHR40940:SF2">
    <property type="entry name" value="BATD"/>
    <property type="match status" value="1"/>
</dbReference>
<feature type="transmembrane region" description="Helical" evidence="1">
    <location>
        <begin position="473"/>
        <end position="491"/>
    </location>
</feature>
<organism evidence="3 4">
    <name type="scientific">Pinibacter soli</name>
    <dbReference type="NCBI Taxonomy" id="3044211"/>
    <lineage>
        <taxon>Bacteria</taxon>
        <taxon>Pseudomonadati</taxon>
        <taxon>Bacteroidota</taxon>
        <taxon>Chitinophagia</taxon>
        <taxon>Chitinophagales</taxon>
        <taxon>Chitinophagaceae</taxon>
        <taxon>Pinibacter</taxon>
    </lineage>
</organism>
<gene>
    <name evidence="3" type="ORF">QJ048_11030</name>
</gene>
<keyword evidence="1" id="KW-0472">Membrane</keyword>
<evidence type="ECO:0000313" key="3">
    <source>
        <dbReference type="EMBL" id="MDI3320310.1"/>
    </source>
</evidence>
<dbReference type="Proteomes" id="UP001226434">
    <property type="component" value="Unassembled WGS sequence"/>
</dbReference>
<keyword evidence="4" id="KW-1185">Reference proteome</keyword>
<dbReference type="RefSeq" id="WP_282334407.1">
    <property type="nucleotide sequence ID" value="NZ_JASBRG010000006.1"/>
</dbReference>
<evidence type="ECO:0000256" key="1">
    <source>
        <dbReference type="SAM" id="Phobius"/>
    </source>
</evidence>
<reference evidence="3 4" key="1">
    <citation type="submission" date="2023-05" db="EMBL/GenBank/DDBJ databases">
        <title>Genome sequence of Pinibacter sp. MAH-24.</title>
        <authorList>
            <person name="Huq M.A."/>
        </authorList>
    </citation>
    <scope>NUCLEOTIDE SEQUENCE [LARGE SCALE GENOMIC DNA]</scope>
    <source>
        <strain evidence="3 4">MAH-24</strain>
    </source>
</reference>
<name>A0ABT6RD48_9BACT</name>
<comment type="caution">
    <text evidence="3">The sequence shown here is derived from an EMBL/GenBank/DDBJ whole genome shotgun (WGS) entry which is preliminary data.</text>
</comment>
<dbReference type="EMBL" id="JASBRG010000006">
    <property type="protein sequence ID" value="MDI3320310.1"/>
    <property type="molecule type" value="Genomic_DNA"/>
</dbReference>
<keyword evidence="1" id="KW-1133">Transmembrane helix</keyword>
<proteinExistence type="predicted"/>
<protein>
    <submittedName>
        <fullName evidence="3">BatD family protein</fullName>
    </submittedName>
</protein>
<accession>A0ABT6RD48</accession>
<dbReference type="Pfam" id="PF13584">
    <property type="entry name" value="BatD"/>
    <property type="match status" value="2"/>
</dbReference>
<dbReference type="PANTHER" id="PTHR40940">
    <property type="entry name" value="PROTEIN BATD-RELATED"/>
    <property type="match status" value="1"/>
</dbReference>
<dbReference type="InterPro" id="IPR025738">
    <property type="entry name" value="BatD"/>
</dbReference>
<sequence>MKTTFHRITGSKWFLLSLAMLFTCANVVAQGKFYCRVSDKNIAKNETLQIDYVIENAGSINDVQLPEFRDFSVISGPNQSSETSTINGTTTSSYTLSFLVQPKGPGKFVIPAAVARINNKTMQTNTVNVTVGNRVGKNNQQPSMPSMNMGFPPMDMQDLPDEDVMLRANEDYNEKVKKNLLVVLQVNKTNCFVGEPIVATYKLCSRLKSESRVTKRPSLDGFSVYDMVDMQTASPSVENIGGKPFTVHLIRKVQLYPLQAGTFTLDPVELDNKVRFIRTTTSAKQSRDPIQQMMDGFGNQNWEEHSVTLASKPVTITVKPLPDAKPSSFNGAVGNFTLDATLSTQEVHAEDDATLSVTINGAGNIPLVNAPSVSFPQGFESFDATIKEDIDKSVSPIAGSKKFDFLFVPSDTGNFTINPVTLSYFDPAANTYKTLSSQPLSIHVLKALHKRKKSDKAKAAIQPLDTNTGLAAWWYWIAGGIAAILLLLLFFRRKRTPSTVAKKEAEKPAPRKPAAIVPEKPKEPVVETFVFEADPLEKSRKALGDNDSRQFFSSIQNTLWEAVSKKTGLPPSKMDKRTALQLLQENNVSLTVRTELESLLNTCEMALYMPQSASDMQNVLYKTTFVVNALKG</sequence>
<evidence type="ECO:0000313" key="4">
    <source>
        <dbReference type="Proteomes" id="UP001226434"/>
    </source>
</evidence>
<keyword evidence="2" id="KW-0732">Signal</keyword>